<dbReference type="EMBL" id="FN667741">
    <property type="protein sequence ID" value="CBJ79548.1"/>
    <property type="molecule type" value="Genomic_DNA"/>
</dbReference>
<dbReference type="KEGG" id="xbo:XBJ1_0398"/>
<protein>
    <submittedName>
        <fullName evidence="1">Uncharacterized protein</fullName>
    </submittedName>
</protein>
<gene>
    <name evidence="1" type="ordered locus">XBJ1_0398</name>
</gene>
<accession>D3UZ20</accession>
<evidence type="ECO:0000313" key="2">
    <source>
        <dbReference type="Proteomes" id="UP000002045"/>
    </source>
</evidence>
<dbReference type="Proteomes" id="UP000002045">
    <property type="component" value="Chromosome"/>
</dbReference>
<dbReference type="AlphaFoldDB" id="D3UZ20"/>
<proteinExistence type="predicted"/>
<dbReference type="STRING" id="406818.XBJ1_0398"/>
<sequence length="41" mass="5071">MRPKRLNRYRKHHENHPKFVVSYKTVAYKITNRNSMVNLRS</sequence>
<organism evidence="1 2">
    <name type="scientific">Xenorhabdus bovienii (strain SS-2004)</name>
    <name type="common">Xenorhabdus nematophila subsp. bovienii</name>
    <dbReference type="NCBI Taxonomy" id="406818"/>
    <lineage>
        <taxon>Bacteria</taxon>
        <taxon>Pseudomonadati</taxon>
        <taxon>Pseudomonadota</taxon>
        <taxon>Gammaproteobacteria</taxon>
        <taxon>Enterobacterales</taxon>
        <taxon>Morganellaceae</taxon>
        <taxon>Xenorhabdus</taxon>
    </lineage>
</organism>
<evidence type="ECO:0000313" key="1">
    <source>
        <dbReference type="EMBL" id="CBJ79548.1"/>
    </source>
</evidence>
<reference evidence="1" key="1">
    <citation type="journal article" date="2011" name="PLoS ONE">
        <title>The entomopathogenic bacterial endosymbionts xenorhabdus and photorhabdus: convergent lifestyles from divergent genomes.</title>
        <authorList>
            <person name="Chaston J.M."/>
            <person name="Suen G."/>
            <person name="Tucker S.L."/>
            <person name="Andersen A.W."/>
            <person name="Bhasin A."/>
            <person name="Bode E."/>
            <person name="Bode H.B."/>
            <person name="Brachmann A.O."/>
            <person name="Cowles C.E."/>
            <person name="Cowles K.N."/>
            <person name="Darby C."/>
            <person name="de Leon L."/>
            <person name="Drace K."/>
            <person name="Du Z."/>
            <person name="Givaudan A."/>
            <person name="Herbert Tran E.E."/>
            <person name="Jewell K.A."/>
            <person name="Knack J.J."/>
            <person name="Krasomil-Osterfeld K.C."/>
            <person name="Kukor R."/>
            <person name="Lanois A."/>
            <person name="Latreille P."/>
            <person name="Leimgruber N.K."/>
            <person name="Lipke C.M."/>
            <person name="Liu R."/>
            <person name="Lu X."/>
            <person name="Martens E.C."/>
            <person name="Marri P.R."/>
            <person name="Medigue C."/>
            <person name="Menard M.L."/>
            <person name="Miller N.M."/>
            <person name="Morales-Soto N."/>
            <person name="Norton S."/>
            <person name="Ogier J.C."/>
            <person name="Orchard S.S."/>
            <person name="Park D."/>
            <person name="Park Y."/>
            <person name="Qurollo B.A."/>
            <person name="Sugar D.R."/>
            <person name="Richards G.R."/>
            <person name="Rouy Z."/>
            <person name="Slominski B."/>
            <person name="Slominski K."/>
            <person name="Snyder H."/>
            <person name="Tjaden B.C."/>
            <person name="van der Hoeven R."/>
            <person name="Welch R.D."/>
            <person name="Wheeler C."/>
            <person name="Xiang B."/>
            <person name="Barbazuk B."/>
            <person name="Gaudriault S."/>
            <person name="Goodner B."/>
            <person name="Slater S.C."/>
            <person name="Forst S."/>
            <person name="Goldman B.S."/>
            <person name="Goodrich-Blair H."/>
        </authorList>
    </citation>
    <scope>NUCLEOTIDE SEQUENCE [LARGE SCALE GENOMIC DNA]</scope>
    <source>
        <strain evidence="1">SS-2004</strain>
    </source>
</reference>
<name>D3UZ20_XENBS</name>
<dbReference type="HOGENOM" id="CLU_3278920_0_0_6"/>